<evidence type="ECO:0000256" key="2">
    <source>
        <dbReference type="SAM" id="Phobius"/>
    </source>
</evidence>
<keyword evidence="1" id="KW-0175">Coiled coil</keyword>
<dbReference type="STRING" id="1707952.A6A03_19365"/>
<feature type="coiled-coil region" evidence="1">
    <location>
        <begin position="244"/>
        <end position="351"/>
    </location>
</feature>
<keyword evidence="2" id="KW-0812">Transmembrane</keyword>
<keyword evidence="2" id="KW-1133">Transmembrane helix</keyword>
<dbReference type="PANTHER" id="PTHR43327:SF10">
    <property type="entry name" value="STOMATIN-LIKE PROTEIN 2, MITOCHONDRIAL"/>
    <property type="match status" value="1"/>
</dbReference>
<dbReference type="PANTHER" id="PTHR43327">
    <property type="entry name" value="STOMATIN-LIKE PROTEIN 2, MITOCHONDRIAL"/>
    <property type="match status" value="1"/>
</dbReference>
<dbReference type="AlphaFoldDB" id="A0A178M1M9"/>
<dbReference type="Gene3D" id="3.30.479.30">
    <property type="entry name" value="Band 7 domain"/>
    <property type="match status" value="1"/>
</dbReference>
<comment type="caution">
    <text evidence="4">The sequence shown here is derived from an EMBL/GenBank/DDBJ whole genome shotgun (WGS) entry which is preliminary data.</text>
</comment>
<dbReference type="InterPro" id="IPR036013">
    <property type="entry name" value="Band_7/SPFH_dom_sf"/>
</dbReference>
<dbReference type="SMART" id="SM00244">
    <property type="entry name" value="PHB"/>
    <property type="match status" value="1"/>
</dbReference>
<feature type="domain" description="Band 7" evidence="3">
    <location>
        <begin position="90"/>
        <end position="252"/>
    </location>
</feature>
<evidence type="ECO:0000259" key="3">
    <source>
        <dbReference type="SMART" id="SM00244"/>
    </source>
</evidence>
<dbReference type="InterPro" id="IPR050710">
    <property type="entry name" value="Band7/mec-2_domain"/>
</dbReference>
<accession>A0A178M1M9</accession>
<evidence type="ECO:0000313" key="4">
    <source>
        <dbReference type="EMBL" id="OAN40269.1"/>
    </source>
</evidence>
<keyword evidence="2" id="KW-0472">Membrane</keyword>
<gene>
    <name evidence="4" type="ORF">A6A03_19365</name>
</gene>
<dbReference type="Proteomes" id="UP000078287">
    <property type="component" value="Unassembled WGS sequence"/>
</dbReference>
<organism evidence="4 5">
    <name type="scientific">Chloroflexus islandicus</name>
    <dbReference type="NCBI Taxonomy" id="1707952"/>
    <lineage>
        <taxon>Bacteria</taxon>
        <taxon>Bacillati</taxon>
        <taxon>Chloroflexota</taxon>
        <taxon>Chloroflexia</taxon>
        <taxon>Chloroflexales</taxon>
        <taxon>Chloroflexineae</taxon>
        <taxon>Chloroflexaceae</taxon>
        <taxon>Chloroflexus</taxon>
    </lineage>
</organism>
<dbReference type="EMBL" id="LWQS01000094">
    <property type="protein sequence ID" value="OAN40269.1"/>
    <property type="molecule type" value="Genomic_DNA"/>
</dbReference>
<reference evidence="4 5" key="1">
    <citation type="submission" date="2016-04" db="EMBL/GenBank/DDBJ databases">
        <title>Chloroflexus islandicus sp. nov., a thermophilic filamentous anoxygenic phototrophic bacterium from geyser Strokkur (Iceland).</title>
        <authorList>
            <person name="Gaisin V.A."/>
            <person name="Kalashnikov A.M."/>
            <person name="Sukhacheva M.V."/>
            <person name="Grouzdev D.S."/>
            <person name="Ivanov T.M."/>
            <person name="Kuznetsov B."/>
            <person name="Gorlenko V.M."/>
        </authorList>
    </citation>
    <scope>NUCLEOTIDE SEQUENCE [LARGE SCALE GENOMIC DNA]</scope>
    <source>
        <strain evidence="5">isl-2</strain>
    </source>
</reference>
<proteinExistence type="predicted"/>
<dbReference type="InterPro" id="IPR001107">
    <property type="entry name" value="Band_7"/>
</dbReference>
<dbReference type="Pfam" id="PF01145">
    <property type="entry name" value="Band_7"/>
    <property type="match status" value="1"/>
</dbReference>
<evidence type="ECO:0000313" key="5">
    <source>
        <dbReference type="Proteomes" id="UP000078287"/>
    </source>
</evidence>
<evidence type="ECO:0000256" key="1">
    <source>
        <dbReference type="SAM" id="Coils"/>
    </source>
</evidence>
<protein>
    <submittedName>
        <fullName evidence="4">Peptidase</fullName>
    </submittedName>
</protein>
<feature type="transmembrane region" description="Helical" evidence="2">
    <location>
        <begin position="70"/>
        <end position="93"/>
    </location>
</feature>
<keyword evidence="5" id="KW-1185">Reference proteome</keyword>
<dbReference type="SUPFAM" id="SSF117892">
    <property type="entry name" value="Band 7/SPFH domain"/>
    <property type="match status" value="1"/>
</dbReference>
<name>A0A178M1M9_9CHLR</name>
<dbReference type="OrthoDB" id="141827at2"/>
<dbReference type="RefSeq" id="WP_066790962.1">
    <property type="nucleotide sequence ID" value="NZ_LWQS01000094.1"/>
</dbReference>
<sequence length="410" mass="46513">MTDTRREFSRIREAVATWSRIRQLLRSGEEGQLVPVVIPKDRRRARWLLPLAISLYLLGVAVFSGGFFGLLAIVLAFLFLIAAVASFILGAIVEIEQGTTGILSRWGQIVGILTPGRHYLWWPWEKVEAVVDTSTEIPYTAPVMAAPTRENVPLKSIEFFLKFRIEDPIAFVRRLGASNFDLVLSSAVQDAIRQRARRVETERAYDLRGSDVGDMQELLNRQLARYGVRITGANIPDVQLPDQYQQHLATRERVAKELQAYEREWELIKKQRIDNLRLEIERAKKVRDAKLVEVRAAINKAREDVARMLQEKETEAQRVRWEIEARGRATLRQAENEARGLEYLGQAYQDNRAVLQYELARRRLQVAETLMKHAPRPIVVQSDGGDASALTTLITAQLLPKLANAADGAG</sequence>
<feature type="transmembrane region" description="Helical" evidence="2">
    <location>
        <begin position="47"/>
        <end position="64"/>
    </location>
</feature>